<name>A0A0M9FY30_LEPPY</name>
<sequence length="201" mass="22301">MANIEEEYKAKNWEGLRTPALQRARQNNVTSIERLLLSVCLFDDDVEKAAFFLCHYMLTVPSGQAITYRNVASLQRLAPAARRHVAEVVWYPVKGHDMHTLLMRGAQTKHLVGGAADFVGALALQGETLVGGEYRAPVIDAVGNVVAHVDLSDLEAFLSGVQATGAQRYRTVEAKLASLVTAAKSKQRRQRLSHWDTQNYR</sequence>
<gene>
    <name evidence="1" type="ORF">ABB37_06072</name>
</gene>
<dbReference type="AlphaFoldDB" id="A0A0M9FY30"/>
<comment type="caution">
    <text evidence="1">The sequence shown here is derived from an EMBL/GenBank/DDBJ whole genome shotgun (WGS) entry which is preliminary data.</text>
</comment>
<reference evidence="1 2" key="1">
    <citation type="submission" date="2015-07" db="EMBL/GenBank/DDBJ databases">
        <title>High-quality genome of monoxenous trypanosomatid Leptomonas pyrrhocoris.</title>
        <authorList>
            <person name="Flegontov P."/>
            <person name="Butenko A."/>
            <person name="Firsov S."/>
            <person name="Vlcek C."/>
            <person name="Logacheva M.D."/>
            <person name="Field M."/>
            <person name="Filatov D."/>
            <person name="Flegontova O."/>
            <person name="Gerasimov E."/>
            <person name="Jackson A.P."/>
            <person name="Kelly S."/>
            <person name="Opperdoes F."/>
            <person name="O'Reilly A."/>
            <person name="Votypka J."/>
            <person name="Yurchenko V."/>
            <person name="Lukes J."/>
        </authorList>
    </citation>
    <scope>NUCLEOTIDE SEQUENCE [LARGE SCALE GENOMIC DNA]</scope>
    <source>
        <strain evidence="1">H10</strain>
    </source>
</reference>
<evidence type="ECO:0000313" key="2">
    <source>
        <dbReference type="Proteomes" id="UP000037923"/>
    </source>
</evidence>
<proteinExistence type="predicted"/>
<dbReference type="EMBL" id="LGTL01000013">
    <property type="protein sequence ID" value="KPA78445.1"/>
    <property type="molecule type" value="Genomic_DNA"/>
</dbReference>
<evidence type="ECO:0000313" key="1">
    <source>
        <dbReference type="EMBL" id="KPA78445.1"/>
    </source>
</evidence>
<organism evidence="1 2">
    <name type="scientific">Leptomonas pyrrhocoris</name>
    <name type="common">Firebug parasite</name>
    <dbReference type="NCBI Taxonomy" id="157538"/>
    <lineage>
        <taxon>Eukaryota</taxon>
        <taxon>Discoba</taxon>
        <taxon>Euglenozoa</taxon>
        <taxon>Kinetoplastea</taxon>
        <taxon>Metakinetoplastina</taxon>
        <taxon>Trypanosomatida</taxon>
        <taxon>Trypanosomatidae</taxon>
        <taxon>Leishmaniinae</taxon>
        <taxon>Leptomonas</taxon>
    </lineage>
</organism>
<dbReference type="VEuPathDB" id="TriTrypDB:LpyrH10_13_0170"/>
<dbReference type="RefSeq" id="XP_015656884.1">
    <property type="nucleotide sequence ID" value="XM_015804310.1"/>
</dbReference>
<dbReference type="GeneID" id="26906361"/>
<dbReference type="Proteomes" id="UP000037923">
    <property type="component" value="Unassembled WGS sequence"/>
</dbReference>
<keyword evidence="2" id="KW-1185">Reference proteome</keyword>
<accession>A0A0M9FY30</accession>
<protein>
    <submittedName>
        <fullName evidence="1">Uncharacterized protein</fullName>
    </submittedName>
</protein>